<reference evidence="2" key="1">
    <citation type="journal article" date="2023" name="Front. Plant Sci.">
        <title>Chromosomal-level genome assembly of Melastoma candidum provides insights into trichome evolution.</title>
        <authorList>
            <person name="Zhong Y."/>
            <person name="Wu W."/>
            <person name="Sun C."/>
            <person name="Zou P."/>
            <person name="Liu Y."/>
            <person name="Dai S."/>
            <person name="Zhou R."/>
        </authorList>
    </citation>
    <scope>NUCLEOTIDE SEQUENCE [LARGE SCALE GENOMIC DNA]</scope>
</reference>
<evidence type="ECO:0000313" key="1">
    <source>
        <dbReference type="EMBL" id="KAI4386140.1"/>
    </source>
</evidence>
<accession>A0ACB9S4N6</accession>
<dbReference type="EMBL" id="CM042881">
    <property type="protein sequence ID" value="KAI4386140.1"/>
    <property type="molecule type" value="Genomic_DNA"/>
</dbReference>
<proteinExistence type="predicted"/>
<organism evidence="1 2">
    <name type="scientific">Melastoma candidum</name>
    <dbReference type="NCBI Taxonomy" id="119954"/>
    <lineage>
        <taxon>Eukaryota</taxon>
        <taxon>Viridiplantae</taxon>
        <taxon>Streptophyta</taxon>
        <taxon>Embryophyta</taxon>
        <taxon>Tracheophyta</taxon>
        <taxon>Spermatophyta</taxon>
        <taxon>Magnoliopsida</taxon>
        <taxon>eudicotyledons</taxon>
        <taxon>Gunneridae</taxon>
        <taxon>Pentapetalae</taxon>
        <taxon>rosids</taxon>
        <taxon>malvids</taxon>
        <taxon>Myrtales</taxon>
        <taxon>Melastomataceae</taxon>
        <taxon>Melastomatoideae</taxon>
        <taxon>Melastomateae</taxon>
        <taxon>Melastoma</taxon>
    </lineage>
</organism>
<name>A0ACB9S4N6_9MYRT</name>
<evidence type="ECO:0000313" key="2">
    <source>
        <dbReference type="Proteomes" id="UP001057402"/>
    </source>
</evidence>
<protein>
    <submittedName>
        <fullName evidence="1">Uncharacterized protein</fullName>
    </submittedName>
</protein>
<sequence>MSYFDDQDAVRRRLECTATWFCRLAGFLFLSCAVVVCFLLITVDQLSSHLTMASVSNFSISNQSGTTSSITGTWLLTIAIDNNYEGGVSTYPAIHSCVSYHDNNLAQARTAPFSLGNWSSTDITIRPEASEFYIDPTVAKQMNDDWRSLGTVKFDFSVSVIGSRIDDVTEIYIYCNDTM</sequence>
<keyword evidence="2" id="KW-1185">Reference proteome</keyword>
<dbReference type="Proteomes" id="UP001057402">
    <property type="component" value="Chromosome 2"/>
</dbReference>
<gene>
    <name evidence="1" type="ORF">MLD38_004100</name>
</gene>
<comment type="caution">
    <text evidence="1">The sequence shown here is derived from an EMBL/GenBank/DDBJ whole genome shotgun (WGS) entry which is preliminary data.</text>
</comment>